<dbReference type="Pfam" id="PF20684">
    <property type="entry name" value="Fung_rhodopsin"/>
    <property type="match status" value="1"/>
</dbReference>
<sequence>MALPPPPPGLDLTENKMADINGTLVGMFSLATVTVALRMFSRRLNRNPIWAEDWLAIVGWVSTPGEIGRVAGQSAAMLTWTTDGTGRALLVVPNGTGRHVWAAPPIAVKAWAIGLFISEICYTITIASIKWSTLCFYWRIFNTRTSIRIPIWTLASIVGMWATAVILVTILQCIPIQAFWQRYDPFNPMSPDEFFCGVQLNPFFNGNSIPNIITDGLIVLLPLPYVWQLQLRRPQRIAVAGIFALGAFVTTVSIIRLRLITAVDLLSADITWNFNDTIIWTNIETNTAIICACLPALKPLLNLALKGTLKSSSNDPSKSAGYGHNNHKSGSKSHTTAATGTFSSARATRAPKIGVHISKGSLVSDDDRPFARLDESDSHDMELRSMDRNLSTKSGGITVTREFGIGDRADSQMDRHGDNNV</sequence>
<reference evidence="9 10" key="1">
    <citation type="journal article" date="2024" name="IMA Fungus">
        <title>Apiospora arundinis, a panoply of carbohydrate-active enzymes and secondary metabolites.</title>
        <authorList>
            <person name="Sorensen T."/>
            <person name="Petersen C."/>
            <person name="Muurmann A.T."/>
            <person name="Christiansen J.V."/>
            <person name="Brundto M.L."/>
            <person name="Overgaard C.K."/>
            <person name="Boysen A.T."/>
            <person name="Wollenberg R.D."/>
            <person name="Larsen T.O."/>
            <person name="Sorensen J.L."/>
            <person name="Nielsen K.L."/>
            <person name="Sondergaard T.E."/>
        </authorList>
    </citation>
    <scope>NUCLEOTIDE SEQUENCE [LARGE SCALE GENOMIC DNA]</scope>
    <source>
        <strain evidence="9 10">AAU 773</strain>
    </source>
</reference>
<dbReference type="PANTHER" id="PTHR33048:SF47">
    <property type="entry name" value="INTEGRAL MEMBRANE PROTEIN-RELATED"/>
    <property type="match status" value="1"/>
</dbReference>
<proteinExistence type="inferred from homology"/>
<evidence type="ECO:0000259" key="8">
    <source>
        <dbReference type="Pfam" id="PF20684"/>
    </source>
</evidence>
<dbReference type="InterPro" id="IPR052337">
    <property type="entry name" value="SAT4-like"/>
</dbReference>
<evidence type="ECO:0000256" key="4">
    <source>
        <dbReference type="ARBA" id="ARBA00023136"/>
    </source>
</evidence>
<dbReference type="Proteomes" id="UP001390339">
    <property type="component" value="Unassembled WGS sequence"/>
</dbReference>
<accession>A0ABR2JMU4</accession>
<evidence type="ECO:0000256" key="7">
    <source>
        <dbReference type="SAM" id="Phobius"/>
    </source>
</evidence>
<evidence type="ECO:0000256" key="3">
    <source>
        <dbReference type="ARBA" id="ARBA00022989"/>
    </source>
</evidence>
<comment type="subcellular location">
    <subcellularLocation>
        <location evidence="1">Membrane</location>
        <topology evidence="1">Multi-pass membrane protein</topology>
    </subcellularLocation>
</comment>
<protein>
    <submittedName>
        <fullName evidence="9">Integral membrane protein</fullName>
    </submittedName>
</protein>
<gene>
    <name evidence="9" type="ORF">PGQ11_001354</name>
</gene>
<feature type="region of interest" description="Disordered" evidence="6">
    <location>
        <begin position="366"/>
        <end position="386"/>
    </location>
</feature>
<comment type="similarity">
    <text evidence="5">Belongs to the SAT4 family.</text>
</comment>
<evidence type="ECO:0000256" key="1">
    <source>
        <dbReference type="ARBA" id="ARBA00004141"/>
    </source>
</evidence>
<dbReference type="InterPro" id="IPR049326">
    <property type="entry name" value="Rhodopsin_dom_fungi"/>
</dbReference>
<feature type="compositionally biased region" description="Polar residues" evidence="6">
    <location>
        <begin position="332"/>
        <end position="343"/>
    </location>
</feature>
<evidence type="ECO:0000256" key="5">
    <source>
        <dbReference type="ARBA" id="ARBA00038359"/>
    </source>
</evidence>
<evidence type="ECO:0000256" key="2">
    <source>
        <dbReference type="ARBA" id="ARBA00022692"/>
    </source>
</evidence>
<feature type="transmembrane region" description="Helical" evidence="7">
    <location>
        <begin position="20"/>
        <end position="40"/>
    </location>
</feature>
<feature type="region of interest" description="Disordered" evidence="6">
    <location>
        <begin position="313"/>
        <end position="343"/>
    </location>
</feature>
<organism evidence="9 10">
    <name type="scientific">Apiospora arundinis</name>
    <dbReference type="NCBI Taxonomy" id="335852"/>
    <lineage>
        <taxon>Eukaryota</taxon>
        <taxon>Fungi</taxon>
        <taxon>Dikarya</taxon>
        <taxon>Ascomycota</taxon>
        <taxon>Pezizomycotina</taxon>
        <taxon>Sordariomycetes</taxon>
        <taxon>Xylariomycetidae</taxon>
        <taxon>Amphisphaeriales</taxon>
        <taxon>Apiosporaceae</taxon>
        <taxon>Apiospora</taxon>
    </lineage>
</organism>
<evidence type="ECO:0000313" key="9">
    <source>
        <dbReference type="EMBL" id="KAK8880060.1"/>
    </source>
</evidence>
<dbReference type="PANTHER" id="PTHR33048">
    <property type="entry name" value="PTH11-LIKE INTEGRAL MEMBRANE PROTEIN (AFU_ORTHOLOGUE AFUA_5G11245)"/>
    <property type="match status" value="1"/>
</dbReference>
<keyword evidence="10" id="KW-1185">Reference proteome</keyword>
<feature type="domain" description="Rhodopsin" evidence="8">
    <location>
        <begin position="37"/>
        <end position="302"/>
    </location>
</feature>
<keyword evidence="4 7" id="KW-0472">Membrane</keyword>
<keyword evidence="2 7" id="KW-0812">Transmembrane</keyword>
<name>A0ABR2JMU4_9PEZI</name>
<feature type="transmembrane region" description="Helical" evidence="7">
    <location>
        <begin position="149"/>
        <end position="180"/>
    </location>
</feature>
<evidence type="ECO:0000313" key="10">
    <source>
        <dbReference type="Proteomes" id="UP001390339"/>
    </source>
</evidence>
<dbReference type="EMBL" id="JAPCWZ010000001">
    <property type="protein sequence ID" value="KAK8880060.1"/>
    <property type="molecule type" value="Genomic_DNA"/>
</dbReference>
<evidence type="ECO:0000256" key="6">
    <source>
        <dbReference type="SAM" id="MobiDB-lite"/>
    </source>
</evidence>
<feature type="transmembrane region" description="Helical" evidence="7">
    <location>
        <begin position="239"/>
        <end position="259"/>
    </location>
</feature>
<keyword evidence="3 7" id="KW-1133">Transmembrane helix</keyword>
<comment type="caution">
    <text evidence="9">The sequence shown here is derived from an EMBL/GenBank/DDBJ whole genome shotgun (WGS) entry which is preliminary data.</text>
</comment>